<gene>
    <name evidence="3" type="ORF">E1301_Tti005813</name>
</gene>
<evidence type="ECO:0000313" key="3">
    <source>
        <dbReference type="EMBL" id="KAA0708570.1"/>
    </source>
</evidence>
<dbReference type="AlphaFoldDB" id="A0A5A9NFY3"/>
<sequence length="215" mass="24706">MRIVLNKDNRDTANISKSCYKPSLTTNDEPKPATNKQMMYNSSHSDMDVMTSGNYGMSELKGDKKDQFLMHLVLDNEQGPSRSSLFIDTHAIDKYSFLIFPGACKETQRRIKTTLTLQLKNIQYPRLNVLNPHFPRTDCKVQHLLHDVNSRKYVFSSITIVILSISWFLMEHQQSFQAHRLLLFTAGGLRSRIQMRISLTQWLGGLGRTLGKEAR</sequence>
<evidence type="ECO:0000256" key="1">
    <source>
        <dbReference type="SAM" id="MobiDB-lite"/>
    </source>
</evidence>
<accession>A0A5A9NFY3</accession>
<evidence type="ECO:0000313" key="4">
    <source>
        <dbReference type="Proteomes" id="UP000324632"/>
    </source>
</evidence>
<feature type="compositionally biased region" description="Polar residues" evidence="1">
    <location>
        <begin position="14"/>
        <end position="27"/>
    </location>
</feature>
<dbReference type="Proteomes" id="UP000324632">
    <property type="component" value="Chromosome 18"/>
</dbReference>
<name>A0A5A9NFY3_9TELE</name>
<organism evidence="3 4">
    <name type="scientific">Triplophysa tibetana</name>
    <dbReference type="NCBI Taxonomy" id="1572043"/>
    <lineage>
        <taxon>Eukaryota</taxon>
        <taxon>Metazoa</taxon>
        <taxon>Chordata</taxon>
        <taxon>Craniata</taxon>
        <taxon>Vertebrata</taxon>
        <taxon>Euteleostomi</taxon>
        <taxon>Actinopterygii</taxon>
        <taxon>Neopterygii</taxon>
        <taxon>Teleostei</taxon>
        <taxon>Ostariophysi</taxon>
        <taxon>Cypriniformes</taxon>
        <taxon>Nemacheilidae</taxon>
        <taxon>Triplophysa</taxon>
    </lineage>
</organism>
<reference evidence="3 4" key="1">
    <citation type="journal article" date="2019" name="Mol. Ecol. Resour.">
        <title>Chromosome-level genome assembly of Triplophysa tibetana, a fish adapted to the harsh high-altitude environment of the Tibetan Plateau.</title>
        <authorList>
            <person name="Yang X."/>
            <person name="Liu H."/>
            <person name="Ma Z."/>
            <person name="Zou Y."/>
            <person name="Zou M."/>
            <person name="Mao Y."/>
            <person name="Li X."/>
            <person name="Wang H."/>
            <person name="Chen T."/>
            <person name="Wang W."/>
            <person name="Yang R."/>
        </authorList>
    </citation>
    <scope>NUCLEOTIDE SEQUENCE [LARGE SCALE GENOMIC DNA]</scope>
    <source>
        <strain evidence="3">TTIB1903HZAU</strain>
        <tissue evidence="3">Muscle</tissue>
    </source>
</reference>
<keyword evidence="2" id="KW-0472">Membrane</keyword>
<feature type="transmembrane region" description="Helical" evidence="2">
    <location>
        <begin position="153"/>
        <end position="170"/>
    </location>
</feature>
<keyword evidence="2" id="KW-1133">Transmembrane helix</keyword>
<proteinExistence type="predicted"/>
<feature type="region of interest" description="Disordered" evidence="1">
    <location>
        <begin position="14"/>
        <end position="33"/>
    </location>
</feature>
<protein>
    <submittedName>
        <fullName evidence="3">Uncharacterized protein</fullName>
    </submittedName>
</protein>
<keyword evidence="2" id="KW-0812">Transmembrane</keyword>
<dbReference type="EMBL" id="SOYY01000018">
    <property type="protein sequence ID" value="KAA0708570.1"/>
    <property type="molecule type" value="Genomic_DNA"/>
</dbReference>
<comment type="caution">
    <text evidence="3">The sequence shown here is derived from an EMBL/GenBank/DDBJ whole genome shotgun (WGS) entry which is preliminary data.</text>
</comment>
<keyword evidence="4" id="KW-1185">Reference proteome</keyword>
<evidence type="ECO:0000256" key="2">
    <source>
        <dbReference type="SAM" id="Phobius"/>
    </source>
</evidence>